<protein>
    <submittedName>
        <fullName evidence="6">Cyn operon transcriptional activator</fullName>
    </submittedName>
</protein>
<evidence type="ECO:0000259" key="5">
    <source>
        <dbReference type="PROSITE" id="PS50931"/>
    </source>
</evidence>
<evidence type="ECO:0000256" key="3">
    <source>
        <dbReference type="ARBA" id="ARBA00023125"/>
    </source>
</evidence>
<dbReference type="InterPro" id="IPR000847">
    <property type="entry name" value="LysR_HTH_N"/>
</dbReference>
<evidence type="ECO:0000313" key="7">
    <source>
        <dbReference type="Proteomes" id="UP000255367"/>
    </source>
</evidence>
<accession>A0A380NL75</accession>
<comment type="similarity">
    <text evidence="1">Belongs to the LysR transcriptional regulatory family.</text>
</comment>
<dbReference type="Gene3D" id="3.40.190.290">
    <property type="match status" value="1"/>
</dbReference>
<reference evidence="6 7" key="1">
    <citation type="submission" date="2018-06" db="EMBL/GenBank/DDBJ databases">
        <authorList>
            <consortium name="Pathogen Informatics"/>
            <person name="Doyle S."/>
        </authorList>
    </citation>
    <scope>NUCLEOTIDE SEQUENCE [LARGE SCALE GENOMIC DNA]</scope>
    <source>
        <strain evidence="6 7">NCTC12020</strain>
    </source>
</reference>
<dbReference type="AlphaFoldDB" id="A0A380NL75"/>
<dbReference type="Pfam" id="PF03466">
    <property type="entry name" value="LysR_substrate"/>
    <property type="match status" value="1"/>
</dbReference>
<dbReference type="Pfam" id="PF00126">
    <property type="entry name" value="HTH_1"/>
    <property type="match status" value="1"/>
</dbReference>
<dbReference type="Proteomes" id="UP000255367">
    <property type="component" value="Unassembled WGS sequence"/>
</dbReference>
<dbReference type="SUPFAM" id="SSF53850">
    <property type="entry name" value="Periplasmic binding protein-like II"/>
    <property type="match status" value="1"/>
</dbReference>
<dbReference type="Gene3D" id="1.10.10.10">
    <property type="entry name" value="Winged helix-like DNA-binding domain superfamily/Winged helix DNA-binding domain"/>
    <property type="match status" value="1"/>
</dbReference>
<dbReference type="SUPFAM" id="SSF46785">
    <property type="entry name" value="Winged helix' DNA-binding domain"/>
    <property type="match status" value="1"/>
</dbReference>
<evidence type="ECO:0000313" key="6">
    <source>
        <dbReference type="EMBL" id="SUP43793.1"/>
    </source>
</evidence>
<dbReference type="PANTHER" id="PTHR30126:SF78">
    <property type="entry name" value="HTH LYSR-TYPE DOMAIN-CONTAINING PROTEIN"/>
    <property type="match status" value="1"/>
</dbReference>
<evidence type="ECO:0000256" key="1">
    <source>
        <dbReference type="ARBA" id="ARBA00009437"/>
    </source>
</evidence>
<dbReference type="RefSeq" id="WP_172460571.1">
    <property type="nucleotide sequence ID" value="NZ_UHIO01000001.1"/>
</dbReference>
<dbReference type="CDD" id="cd05466">
    <property type="entry name" value="PBP2_LTTR_substrate"/>
    <property type="match status" value="1"/>
</dbReference>
<dbReference type="PRINTS" id="PR00039">
    <property type="entry name" value="HTHLYSR"/>
</dbReference>
<keyword evidence="7" id="KW-1185">Reference proteome</keyword>
<keyword evidence="3" id="KW-0238">DNA-binding</keyword>
<dbReference type="EMBL" id="UHIO01000001">
    <property type="protein sequence ID" value="SUP43793.1"/>
    <property type="molecule type" value="Genomic_DNA"/>
</dbReference>
<evidence type="ECO:0000256" key="4">
    <source>
        <dbReference type="ARBA" id="ARBA00023163"/>
    </source>
</evidence>
<dbReference type="GO" id="GO:0003700">
    <property type="term" value="F:DNA-binding transcription factor activity"/>
    <property type="evidence" value="ECO:0007669"/>
    <property type="project" value="InterPro"/>
</dbReference>
<dbReference type="InterPro" id="IPR005119">
    <property type="entry name" value="LysR_subst-bd"/>
</dbReference>
<dbReference type="InterPro" id="IPR036390">
    <property type="entry name" value="WH_DNA-bd_sf"/>
</dbReference>
<organism evidence="6 7">
    <name type="scientific">Veillonella criceti</name>
    <dbReference type="NCBI Taxonomy" id="103891"/>
    <lineage>
        <taxon>Bacteria</taxon>
        <taxon>Bacillati</taxon>
        <taxon>Bacillota</taxon>
        <taxon>Negativicutes</taxon>
        <taxon>Veillonellales</taxon>
        <taxon>Veillonellaceae</taxon>
        <taxon>Veillonella</taxon>
    </lineage>
</organism>
<dbReference type="PANTHER" id="PTHR30126">
    <property type="entry name" value="HTH-TYPE TRANSCRIPTIONAL REGULATOR"/>
    <property type="match status" value="1"/>
</dbReference>
<keyword evidence="2" id="KW-0805">Transcription regulation</keyword>
<feature type="domain" description="HTH lysR-type" evidence="5">
    <location>
        <begin position="1"/>
        <end position="60"/>
    </location>
</feature>
<sequence length="300" mass="34981">MDTLEKDWDIFLTIAQEQNITKAANKLFISQPALSYRLTQLEKNFDEPLFIRTTKGVILTETGELYYQYALDSLKRKHEFEEALENRKHIISGPLQLGSSSIFANYELPSILAGFTNQYPHVQLHLQTGISSRIAQLFTNNDIHIGIIRGHHAPTGEKIYLNSEPICLVTSKDCNREALTTVPQIRYTTDPSLYTIMDTWWNQNFDTPPNTSLYVDTMATCRRFIQKNLGWSILPYTGLEYFKDDIYIEPLYWDNGLPIERETNLYYHVRTPQRKPVQAFINYMQKYIKNKKSPKNSKHK</sequence>
<dbReference type="GO" id="GO:0000976">
    <property type="term" value="F:transcription cis-regulatory region binding"/>
    <property type="evidence" value="ECO:0007669"/>
    <property type="project" value="TreeGrafter"/>
</dbReference>
<dbReference type="InterPro" id="IPR036388">
    <property type="entry name" value="WH-like_DNA-bd_sf"/>
</dbReference>
<evidence type="ECO:0000256" key="2">
    <source>
        <dbReference type="ARBA" id="ARBA00023015"/>
    </source>
</evidence>
<dbReference type="PROSITE" id="PS50931">
    <property type="entry name" value="HTH_LYSR"/>
    <property type="match status" value="1"/>
</dbReference>
<proteinExistence type="inferred from homology"/>
<gene>
    <name evidence="6" type="primary">cynR_2</name>
    <name evidence="6" type="ORF">NCTC12020_01345</name>
</gene>
<name>A0A380NL75_9FIRM</name>
<keyword evidence="4" id="KW-0804">Transcription</keyword>